<accession>A0A2H0LY94</accession>
<name>A0A2H0LY94_9BACT</name>
<dbReference type="InterPro" id="IPR025480">
    <property type="entry name" value="DUF4330"/>
</dbReference>
<evidence type="ECO:0000256" key="1">
    <source>
        <dbReference type="SAM" id="Phobius"/>
    </source>
</evidence>
<keyword evidence="1" id="KW-0812">Transmembrane</keyword>
<protein>
    <recommendedName>
        <fullName evidence="4">DUF4330 domain-containing protein</fullName>
    </recommendedName>
</protein>
<gene>
    <name evidence="2" type="ORF">COV72_03360</name>
</gene>
<proteinExistence type="predicted"/>
<keyword evidence="1" id="KW-0472">Membrane</keyword>
<dbReference type="Proteomes" id="UP000229641">
    <property type="component" value="Unassembled WGS sequence"/>
</dbReference>
<dbReference type="EMBL" id="PCWA01000045">
    <property type="protein sequence ID" value="PIQ89393.1"/>
    <property type="molecule type" value="Genomic_DNA"/>
</dbReference>
<evidence type="ECO:0000313" key="2">
    <source>
        <dbReference type="EMBL" id="PIQ89393.1"/>
    </source>
</evidence>
<feature type="transmembrane region" description="Helical" evidence="1">
    <location>
        <begin position="16"/>
        <end position="36"/>
    </location>
</feature>
<keyword evidence="1" id="KW-1133">Transmembrane helix</keyword>
<evidence type="ECO:0000313" key="3">
    <source>
        <dbReference type="Proteomes" id="UP000229641"/>
    </source>
</evidence>
<evidence type="ECO:0008006" key="4">
    <source>
        <dbReference type="Google" id="ProtNLM"/>
    </source>
</evidence>
<organism evidence="2 3">
    <name type="scientific">Candidatus Ghiorseimicrobium undicola</name>
    <dbReference type="NCBI Taxonomy" id="1974746"/>
    <lineage>
        <taxon>Bacteria</taxon>
        <taxon>Pseudomonadati</taxon>
        <taxon>Candidatus Omnitrophota</taxon>
        <taxon>Candidatus Ghiorseimicrobium</taxon>
    </lineage>
</organism>
<sequence>MKMIDEQGRVFGKINIIDLSVVVFLVFLLPMFYFGYKIFHRGNPQVIAEEPRITAEIEIAGQFIKVKPEILKLVSAGDKELDEDGRKIGELLSFDKDEPYEYYINVGEKYQLTKEFADLRQFYAKLRLTAEIKENQIFYKNKKIHKEAPLEFKTDRYSLIFVPFKEPVKSEERYLTLSLALVDLGAETARKISVGDKDVDEKGETIAEIIDLGELEPRSLEVNLGGGNFITADDTDNKQLSVNMRLRCQIIDGELYFKGDKLAKDALIEFKTDKYSVRGLLSKTFKKPPLIEERLIKLQVKFDGIIPEVVKFIQEGDTEKDAFGKVAAKINSIVIKPAGILVLKDDKFITLSHPFYKDIIASLDLYCVERDGVFYFKNYPIKLGNAIAFSTDLYSITGTVTGMEAK</sequence>
<dbReference type="AlphaFoldDB" id="A0A2H0LY94"/>
<comment type="caution">
    <text evidence="2">The sequence shown here is derived from an EMBL/GenBank/DDBJ whole genome shotgun (WGS) entry which is preliminary data.</text>
</comment>
<reference evidence="2 3" key="1">
    <citation type="submission" date="2017-09" db="EMBL/GenBank/DDBJ databases">
        <title>Depth-based differentiation of microbial function through sediment-hosted aquifers and enrichment of novel symbionts in the deep terrestrial subsurface.</title>
        <authorList>
            <person name="Probst A.J."/>
            <person name="Ladd B."/>
            <person name="Jarett J.K."/>
            <person name="Geller-Mcgrath D.E."/>
            <person name="Sieber C.M."/>
            <person name="Emerson J.B."/>
            <person name="Anantharaman K."/>
            <person name="Thomas B.C."/>
            <person name="Malmstrom R."/>
            <person name="Stieglmeier M."/>
            <person name="Klingl A."/>
            <person name="Woyke T."/>
            <person name="Ryan C.M."/>
            <person name="Banfield J.F."/>
        </authorList>
    </citation>
    <scope>NUCLEOTIDE SEQUENCE [LARGE SCALE GENOMIC DNA]</scope>
    <source>
        <strain evidence="2">CG11_big_fil_rev_8_21_14_0_20_42_13</strain>
    </source>
</reference>
<dbReference type="Pfam" id="PF14221">
    <property type="entry name" value="DUF4330"/>
    <property type="match status" value="1"/>
</dbReference>